<sequence>MEKVETYQQQPPLPLQQQQPPPPPPPPPQQQQQLTMPPLVANCVTTSNKLIKHDGDESINEKTGLKWPSKGHLLYKLHRLERRKKMNNLLPRSACPKSPLMIFHELFKHQKHKSISLQKYRSDNVIRYVATVCIDGQEFYGNDNSPIQAQEEACAKFLRTMLAKQLSEQSENKEESPMDVEMEVEENGSVSCSHFVSLAMYNLINQWDIQLNGSTGIEQPQPKTFSKRKFPENPKKYHPISLLCLMKPTLKYIETTIKKFPPLFQVNCTIDGIVFTGIGPKKKAAKKECCIAAIKYFWDFDFHAIENN</sequence>
<keyword evidence="4" id="KW-1185">Reference proteome</keyword>
<dbReference type="OrthoDB" id="10332760at2759"/>
<dbReference type="AlphaFoldDB" id="A0A9P0NPD3"/>
<evidence type="ECO:0000256" key="1">
    <source>
        <dbReference type="SAM" id="MobiDB-lite"/>
    </source>
</evidence>
<name>A0A9P0NPD3_APHGO</name>
<dbReference type="Proteomes" id="UP001154329">
    <property type="component" value="Chromosome 3"/>
</dbReference>
<dbReference type="Pfam" id="PF00035">
    <property type="entry name" value="dsrm"/>
    <property type="match status" value="1"/>
</dbReference>
<dbReference type="GO" id="GO:0010468">
    <property type="term" value="P:regulation of gene expression"/>
    <property type="evidence" value="ECO:0007669"/>
    <property type="project" value="UniProtKB-ARBA"/>
</dbReference>
<evidence type="ECO:0000313" key="3">
    <source>
        <dbReference type="EMBL" id="CAH1731370.1"/>
    </source>
</evidence>
<proteinExistence type="predicted"/>
<protein>
    <recommendedName>
        <fullName evidence="2">DRBM domain-containing protein</fullName>
    </recommendedName>
</protein>
<evidence type="ECO:0000259" key="2">
    <source>
        <dbReference type="Pfam" id="PF00035"/>
    </source>
</evidence>
<dbReference type="SUPFAM" id="SSF54768">
    <property type="entry name" value="dsRNA-binding domain-like"/>
    <property type="match status" value="1"/>
</dbReference>
<feature type="domain" description="DRBM" evidence="2">
    <location>
        <begin position="250"/>
        <end position="296"/>
    </location>
</feature>
<reference evidence="3" key="2">
    <citation type="submission" date="2022-10" db="EMBL/GenBank/DDBJ databases">
        <authorList>
            <consortium name="ENA_rothamsted_submissions"/>
            <consortium name="culmorum"/>
            <person name="King R."/>
        </authorList>
    </citation>
    <scope>NUCLEOTIDE SEQUENCE</scope>
</reference>
<feature type="region of interest" description="Disordered" evidence="1">
    <location>
        <begin position="1"/>
        <end position="34"/>
    </location>
</feature>
<feature type="compositionally biased region" description="Pro residues" evidence="1">
    <location>
        <begin position="11"/>
        <end position="29"/>
    </location>
</feature>
<dbReference type="Gene3D" id="3.30.160.20">
    <property type="match status" value="2"/>
</dbReference>
<dbReference type="EMBL" id="OU899036">
    <property type="protein sequence ID" value="CAH1731370.1"/>
    <property type="molecule type" value="Genomic_DNA"/>
</dbReference>
<dbReference type="InterPro" id="IPR014720">
    <property type="entry name" value="dsRBD_dom"/>
</dbReference>
<evidence type="ECO:0000313" key="4">
    <source>
        <dbReference type="Proteomes" id="UP001154329"/>
    </source>
</evidence>
<organism evidence="3 4">
    <name type="scientific">Aphis gossypii</name>
    <name type="common">Cotton aphid</name>
    <dbReference type="NCBI Taxonomy" id="80765"/>
    <lineage>
        <taxon>Eukaryota</taxon>
        <taxon>Metazoa</taxon>
        <taxon>Ecdysozoa</taxon>
        <taxon>Arthropoda</taxon>
        <taxon>Hexapoda</taxon>
        <taxon>Insecta</taxon>
        <taxon>Pterygota</taxon>
        <taxon>Neoptera</taxon>
        <taxon>Paraneoptera</taxon>
        <taxon>Hemiptera</taxon>
        <taxon>Sternorrhyncha</taxon>
        <taxon>Aphidomorpha</taxon>
        <taxon>Aphidoidea</taxon>
        <taxon>Aphididae</taxon>
        <taxon>Aphidini</taxon>
        <taxon>Aphis</taxon>
        <taxon>Aphis</taxon>
    </lineage>
</organism>
<gene>
    <name evidence="3" type="ORF">APHIGO_LOCUS8096</name>
</gene>
<reference evidence="3" key="1">
    <citation type="submission" date="2022-02" db="EMBL/GenBank/DDBJ databases">
        <authorList>
            <person name="King R."/>
        </authorList>
    </citation>
    <scope>NUCLEOTIDE SEQUENCE</scope>
</reference>
<accession>A0A9P0NPD3</accession>